<evidence type="ECO:0000259" key="1">
    <source>
        <dbReference type="Pfam" id="PF00881"/>
    </source>
</evidence>
<dbReference type="NCBIfam" id="NF003768">
    <property type="entry name" value="PRK05365.1"/>
    <property type="match status" value="1"/>
</dbReference>
<dbReference type="RefSeq" id="WP_188503682.1">
    <property type="nucleotide sequence ID" value="NZ_BMFX01000013.1"/>
</dbReference>
<dbReference type="EMBL" id="WRPM01000098">
    <property type="protein sequence ID" value="MVT27395.1"/>
    <property type="molecule type" value="Genomic_DNA"/>
</dbReference>
<keyword evidence="2" id="KW-0560">Oxidoreductase</keyword>
<feature type="domain" description="Nitroreductase" evidence="1">
    <location>
        <begin position="20"/>
        <end position="180"/>
    </location>
</feature>
<organism evidence="2 3">
    <name type="scientific">Nesterenkonia alkaliphila</name>
    <dbReference type="NCBI Taxonomy" id="1463631"/>
    <lineage>
        <taxon>Bacteria</taxon>
        <taxon>Bacillati</taxon>
        <taxon>Actinomycetota</taxon>
        <taxon>Actinomycetes</taxon>
        <taxon>Micrococcales</taxon>
        <taxon>Micrococcaceae</taxon>
        <taxon>Nesterenkonia</taxon>
    </lineage>
</organism>
<keyword evidence="3" id="KW-1185">Reference proteome</keyword>
<dbReference type="PANTHER" id="PTHR43543:SF1">
    <property type="entry name" value="MALONIC SEMIALDEHYDE REDUCTASE RUTE-RELATED"/>
    <property type="match status" value="1"/>
</dbReference>
<sequence>MTAQTAEKTLDRPAIDTLFAGRHTTNTFTDAPVDPELVQAAYDDARFAPVSMNSQPLRLTLVSRGESRQKLVEHMMGGNKAKTAAAPLSLVIAYEPNWHLNMDELFPAVPGVKENFASQPENRHGMGRDNAFIQFGYLLLALRAHGLEVGPMTGIDAAGIDQDFHAENGWKAIAVVNLGHAPAPEDELAQYPRSTRLDFAEVSQTR</sequence>
<accession>A0A7K1ULN1</accession>
<dbReference type="Proteomes" id="UP000460157">
    <property type="component" value="Unassembled WGS sequence"/>
</dbReference>
<protein>
    <submittedName>
        <fullName evidence="2">Malonic semialdehyde reductase</fullName>
        <ecNumber evidence="2">1.1.1.298</ecNumber>
    </submittedName>
</protein>
<name>A0A7K1ULN1_9MICC</name>
<comment type="caution">
    <text evidence="2">The sequence shown here is derived from an EMBL/GenBank/DDBJ whole genome shotgun (WGS) entry which is preliminary data.</text>
</comment>
<dbReference type="InterPro" id="IPR000415">
    <property type="entry name" value="Nitroreductase-like"/>
</dbReference>
<reference evidence="2 3" key="1">
    <citation type="submission" date="2019-12" db="EMBL/GenBank/DDBJ databases">
        <title>Nesterenkonia muleiensis sp. nov., a novel actinobacterium isolated from sap of Populus euphratica.</title>
        <authorList>
            <person name="Wang R."/>
        </authorList>
    </citation>
    <scope>NUCLEOTIDE SEQUENCE [LARGE SCALE GENOMIC DNA]</scope>
    <source>
        <strain evidence="2 3">F10</strain>
    </source>
</reference>
<proteinExistence type="predicted"/>
<dbReference type="PANTHER" id="PTHR43543">
    <property type="entry name" value="MALONIC SEMIALDEHYDE REDUCTASE RUTE-RELATED"/>
    <property type="match status" value="1"/>
</dbReference>
<gene>
    <name evidence="2" type="ORF">GNZ21_13710</name>
</gene>
<dbReference type="SUPFAM" id="SSF55469">
    <property type="entry name" value="FMN-dependent nitroreductase-like"/>
    <property type="match status" value="1"/>
</dbReference>
<dbReference type="GO" id="GO:0035527">
    <property type="term" value="F:3-hydroxypropionate dehydrogenase (NADP+) activity"/>
    <property type="evidence" value="ECO:0007669"/>
    <property type="project" value="UniProtKB-EC"/>
</dbReference>
<dbReference type="EC" id="1.1.1.298" evidence="2"/>
<evidence type="ECO:0000313" key="2">
    <source>
        <dbReference type="EMBL" id="MVT27395.1"/>
    </source>
</evidence>
<dbReference type="Gene3D" id="3.40.109.10">
    <property type="entry name" value="NADH Oxidase"/>
    <property type="match status" value="1"/>
</dbReference>
<dbReference type="AlphaFoldDB" id="A0A7K1ULN1"/>
<dbReference type="Pfam" id="PF00881">
    <property type="entry name" value="Nitroreductase"/>
    <property type="match status" value="1"/>
</dbReference>
<evidence type="ECO:0000313" key="3">
    <source>
        <dbReference type="Proteomes" id="UP000460157"/>
    </source>
</evidence>
<dbReference type="InterPro" id="IPR050461">
    <property type="entry name" value="Nitroreductase_HadB/RutE"/>
</dbReference>
<dbReference type="InterPro" id="IPR029479">
    <property type="entry name" value="Nitroreductase"/>
</dbReference>